<feature type="binding site" evidence="3">
    <location>
        <position position="452"/>
    </location>
    <ligand>
        <name>Zn(2+)</name>
        <dbReference type="ChEBI" id="CHEBI:29105"/>
        <label>2</label>
    </ligand>
</feature>
<dbReference type="Proteomes" id="UP000320762">
    <property type="component" value="Unassembled WGS sequence"/>
</dbReference>
<reference evidence="6 7" key="1">
    <citation type="journal article" date="2019" name="New Phytol.">
        <title>Comparative genomics reveals unique wood-decay strategies and fruiting body development in the Schizophyllaceae.</title>
        <authorList>
            <person name="Almasi E."/>
            <person name="Sahu N."/>
            <person name="Krizsan K."/>
            <person name="Balint B."/>
            <person name="Kovacs G.M."/>
            <person name="Kiss B."/>
            <person name="Cseklye J."/>
            <person name="Drula E."/>
            <person name="Henrissat B."/>
            <person name="Nagy I."/>
            <person name="Chovatia M."/>
            <person name="Adam C."/>
            <person name="LaButti K."/>
            <person name="Lipzen A."/>
            <person name="Riley R."/>
            <person name="Grigoriev I.V."/>
            <person name="Nagy L.G."/>
        </authorList>
    </citation>
    <scope>NUCLEOTIDE SEQUENCE [LARGE SCALE GENOMIC DNA]</scope>
    <source>
        <strain evidence="6 7">NL-1724</strain>
    </source>
</reference>
<keyword evidence="3" id="KW-0460">Magnesium</keyword>
<evidence type="ECO:0000256" key="3">
    <source>
        <dbReference type="PIRSR" id="PIRSR601952-2"/>
    </source>
</evidence>
<feature type="active site" description="Phosphoserine intermediate" evidence="2">
    <location>
        <position position="224"/>
    </location>
</feature>
<dbReference type="GO" id="GO:0004035">
    <property type="term" value="F:alkaline phosphatase activity"/>
    <property type="evidence" value="ECO:0007669"/>
    <property type="project" value="UniProtKB-EC"/>
</dbReference>
<dbReference type="SUPFAM" id="SSF53649">
    <property type="entry name" value="Alkaline phosphatase-like"/>
    <property type="match status" value="1"/>
</dbReference>
<dbReference type="Gene3D" id="3.40.720.10">
    <property type="entry name" value="Alkaline Phosphatase, subunit A"/>
    <property type="match status" value="1"/>
</dbReference>
<organism evidence="6 7">
    <name type="scientific">Schizophyllum amplum</name>
    <dbReference type="NCBI Taxonomy" id="97359"/>
    <lineage>
        <taxon>Eukaryota</taxon>
        <taxon>Fungi</taxon>
        <taxon>Dikarya</taxon>
        <taxon>Basidiomycota</taxon>
        <taxon>Agaricomycotina</taxon>
        <taxon>Agaricomycetes</taxon>
        <taxon>Agaricomycetidae</taxon>
        <taxon>Agaricales</taxon>
        <taxon>Schizophyllaceae</taxon>
        <taxon>Schizophyllum</taxon>
    </lineage>
</organism>
<dbReference type="GO" id="GO:0046872">
    <property type="term" value="F:metal ion binding"/>
    <property type="evidence" value="ECO:0007669"/>
    <property type="project" value="UniProtKB-KW"/>
</dbReference>
<feature type="binding site" evidence="3">
    <location>
        <position position="494"/>
    </location>
    <ligand>
        <name>Zn(2+)</name>
        <dbReference type="ChEBI" id="CHEBI:29105"/>
        <label>2</label>
    </ligand>
</feature>
<dbReference type="InterPro" id="IPR017850">
    <property type="entry name" value="Alkaline_phosphatase_core_sf"/>
</dbReference>
<comment type="similarity">
    <text evidence="4">Belongs to the alkaline phosphatase family.</text>
</comment>
<dbReference type="EC" id="3.1.3.1" evidence="1"/>
<dbReference type="Pfam" id="PF00245">
    <property type="entry name" value="Alk_phosphatase"/>
    <property type="match status" value="1"/>
</dbReference>
<dbReference type="EMBL" id="VDMD01000007">
    <property type="protein sequence ID" value="TRM64227.1"/>
    <property type="molecule type" value="Genomic_DNA"/>
</dbReference>
<accession>A0A550CHE7</accession>
<comment type="cofactor">
    <cofactor evidence="3">
        <name>Mg(2+)</name>
        <dbReference type="ChEBI" id="CHEBI:18420"/>
    </cofactor>
    <text evidence="3">Binds 1 Mg(2+) ion.</text>
</comment>
<gene>
    <name evidence="6" type="ORF">BD626DRAFT_491149</name>
</gene>
<keyword evidence="3" id="KW-0862">Zinc</keyword>
<evidence type="ECO:0000256" key="2">
    <source>
        <dbReference type="PIRSR" id="PIRSR601952-1"/>
    </source>
</evidence>
<dbReference type="SMART" id="SM00098">
    <property type="entry name" value="alkPPc"/>
    <property type="match status" value="1"/>
</dbReference>
<keyword evidence="7" id="KW-1185">Reference proteome</keyword>
<evidence type="ECO:0000313" key="6">
    <source>
        <dbReference type="EMBL" id="TRM64227.1"/>
    </source>
</evidence>
<dbReference type="PRINTS" id="PR00113">
    <property type="entry name" value="ALKPHPHTASE"/>
</dbReference>
<feature type="signal peptide" evidence="5">
    <location>
        <begin position="1"/>
        <end position="20"/>
    </location>
</feature>
<dbReference type="PANTHER" id="PTHR11596">
    <property type="entry name" value="ALKALINE PHOSPHATASE"/>
    <property type="match status" value="1"/>
</dbReference>
<comment type="cofactor">
    <cofactor evidence="3">
        <name>Zn(2+)</name>
        <dbReference type="ChEBI" id="CHEBI:29105"/>
    </cofactor>
    <text evidence="3">Binds 2 Zn(2+) ions.</text>
</comment>
<feature type="binding site" evidence="3">
    <location>
        <position position="626"/>
    </location>
    <ligand>
        <name>Zn(2+)</name>
        <dbReference type="ChEBI" id="CHEBI:29105"/>
        <label>2</label>
    </ligand>
</feature>
<name>A0A550CHE7_9AGAR</name>
<feature type="chain" id="PRO_5022098461" description="alkaline phosphatase" evidence="5">
    <location>
        <begin position="21"/>
        <end position="670"/>
    </location>
</feature>
<dbReference type="PANTHER" id="PTHR11596:SF72">
    <property type="entry name" value="ALKALINE PHOSPHATASE"/>
    <property type="match status" value="1"/>
</dbReference>
<feature type="binding site" evidence="3">
    <location>
        <position position="443"/>
    </location>
    <ligand>
        <name>Mg(2+)</name>
        <dbReference type="ChEBI" id="CHEBI:18420"/>
    </ligand>
</feature>
<feature type="binding site" evidence="3">
    <location>
        <position position="175"/>
    </location>
    <ligand>
        <name>Mg(2+)</name>
        <dbReference type="ChEBI" id="CHEBI:18420"/>
    </ligand>
</feature>
<evidence type="ECO:0000256" key="5">
    <source>
        <dbReference type="SAM" id="SignalP"/>
    </source>
</evidence>
<feature type="binding site" evidence="3">
    <location>
        <position position="493"/>
    </location>
    <ligand>
        <name>Zn(2+)</name>
        <dbReference type="ChEBI" id="CHEBI:29105"/>
        <label>2</label>
    </ligand>
</feature>
<dbReference type="AlphaFoldDB" id="A0A550CHE7"/>
<comment type="caution">
    <text evidence="6">The sequence shown here is derived from an EMBL/GenBank/DDBJ whole genome shotgun (WGS) entry which is preliminary data.</text>
</comment>
<evidence type="ECO:0000313" key="7">
    <source>
        <dbReference type="Proteomes" id="UP000320762"/>
    </source>
</evidence>
<evidence type="ECO:0000256" key="4">
    <source>
        <dbReference type="RuleBase" id="RU003946"/>
    </source>
</evidence>
<feature type="binding site" evidence="3">
    <location>
        <position position="448"/>
    </location>
    <ligand>
        <name>Zn(2+)</name>
        <dbReference type="ChEBI" id="CHEBI:29105"/>
        <label>2</label>
    </ligand>
</feature>
<protein>
    <recommendedName>
        <fullName evidence="1">alkaline phosphatase</fullName>
        <ecNumber evidence="1">3.1.3.1</ecNumber>
    </recommendedName>
</protein>
<dbReference type="STRING" id="97359.A0A550CHE7"/>
<feature type="binding site" evidence="3">
    <location>
        <position position="283"/>
    </location>
    <ligand>
        <name>Mg(2+)</name>
        <dbReference type="ChEBI" id="CHEBI:18420"/>
    </ligand>
</feature>
<dbReference type="InterPro" id="IPR001952">
    <property type="entry name" value="Alkaline_phosphatase"/>
</dbReference>
<feature type="binding site" evidence="3">
    <location>
        <position position="285"/>
    </location>
    <ligand>
        <name>Mg(2+)</name>
        <dbReference type="ChEBI" id="CHEBI:18420"/>
    </ligand>
</feature>
<proteinExistence type="inferred from homology"/>
<keyword evidence="5" id="KW-0732">Signal</keyword>
<sequence>MSFVSALLLASSLLAQGASAQYYKRLGSCPTLGCVFPPDQSDFLPGQLFDIRLEVHAPVNGSEAYNGGVPDEMFALCIQEGEGACVGAAEYFGQEEPVLEQWSFEYYEDLFAEDADNTTAVNVASKAYRAVSLFKPGDYLAKLTYYNISETVANWTVRAPSTERKAKNVLLFIGDGMTQSMITAARLIGHKSINGRYQSLMQMDQMEALGHQMTHSLDSFITDSANSATALYTGRKSSVNALNVYADSSPTPFDDPKHETIAEMFRREIGGGLGIVSTAVIGDATPAALCAHTRDRDQLAAVVYEYLYSAEELNATLAWPTSCQSPDVIFGGGAELFLAEEDAFEGRDMYAEFAAHGYNVVHNKTALAAAANDTKTLGIFSTSNMAKWLDRQVYPTNLQNKANSPTGDGSDATDQPGLKDMTLKAIDILNANYKEEGWFMMAEAASIDKMMHVLDYDRALGELLELDDTIRATLAHLKALGEDENTLVVVTADHGHGFDVFGGADTMYVAAQEDDRMKRRGVGIYVNSGLSGYQVAEGASPDNDTLVYGEQGPNFPVQWAPRYAYAAGFAANPDHREDYSVNTTGPRLPAVAVSEEDEDMVVNAYDNPDGFVVNGTLPVAYDQGVHSLTDVSVFASGPGSEAFRGVYNNIDIFFKLAGALALGSSAAERC</sequence>
<keyword evidence="3" id="KW-0479">Metal-binding</keyword>
<dbReference type="OrthoDB" id="5818554at2759"/>
<dbReference type="CDD" id="cd16012">
    <property type="entry name" value="ALP"/>
    <property type="match status" value="1"/>
</dbReference>
<evidence type="ECO:0000256" key="1">
    <source>
        <dbReference type="ARBA" id="ARBA00012647"/>
    </source>
</evidence>